<dbReference type="EMBL" id="CAOQHR010000008">
    <property type="protein sequence ID" value="CAI6338182.1"/>
    <property type="molecule type" value="Genomic_DNA"/>
</dbReference>
<organism evidence="1 2">
    <name type="scientific">Periconia digitata</name>
    <dbReference type="NCBI Taxonomy" id="1303443"/>
    <lineage>
        <taxon>Eukaryota</taxon>
        <taxon>Fungi</taxon>
        <taxon>Dikarya</taxon>
        <taxon>Ascomycota</taxon>
        <taxon>Pezizomycotina</taxon>
        <taxon>Dothideomycetes</taxon>
        <taxon>Pleosporomycetidae</taxon>
        <taxon>Pleosporales</taxon>
        <taxon>Massarineae</taxon>
        <taxon>Periconiaceae</taxon>
        <taxon>Periconia</taxon>
    </lineage>
</organism>
<reference evidence="1" key="1">
    <citation type="submission" date="2023-01" db="EMBL/GenBank/DDBJ databases">
        <authorList>
            <person name="Van Ghelder C."/>
            <person name="Rancurel C."/>
        </authorList>
    </citation>
    <scope>NUCLEOTIDE SEQUENCE</scope>
    <source>
        <strain evidence="1">CNCM I-4278</strain>
    </source>
</reference>
<proteinExistence type="predicted"/>
<evidence type="ECO:0000313" key="2">
    <source>
        <dbReference type="Proteomes" id="UP001152607"/>
    </source>
</evidence>
<gene>
    <name evidence="1" type="ORF">PDIGIT_LOCUS11308</name>
</gene>
<dbReference type="Proteomes" id="UP001152607">
    <property type="component" value="Unassembled WGS sequence"/>
</dbReference>
<dbReference type="AlphaFoldDB" id="A0A9W4XXN9"/>
<keyword evidence="2" id="KW-1185">Reference proteome</keyword>
<protein>
    <submittedName>
        <fullName evidence="1">Uncharacterized protein</fullName>
    </submittedName>
</protein>
<sequence>MIYTGKLARYLCMWLVTDGRTDRIDHWNHAVQLLTKDVPQPAQAVLQEDKSRDTKNGCSSVKVGRAQAGYSEAEIRMYMGYKKIKIKVKAAPIG</sequence>
<name>A0A9W4XXN9_9PLEO</name>
<accession>A0A9W4XXN9</accession>
<comment type="caution">
    <text evidence="1">The sequence shown here is derived from an EMBL/GenBank/DDBJ whole genome shotgun (WGS) entry which is preliminary data.</text>
</comment>
<evidence type="ECO:0000313" key="1">
    <source>
        <dbReference type="EMBL" id="CAI6338182.1"/>
    </source>
</evidence>